<dbReference type="HOGENOM" id="CLU_025518_0_0_1"/>
<sequence length="387" mass="44055">MDLGSISSLIESLRKAESPVKSSICAIGTKAALQFKKKWVEDAIIDEEYDDLKLRINCMEKNLKELVRHIDAYCINFDELLQTSRKIGESAKAVFDPYHSLSKSTLTKLGEYQSIERSSLFSSQTKCLQFGNGYASWARSSDLADISERIHKRNQKELDFVREVVTTKASEAQKYIDSIGKTMKNRQSILTQYSRTTFELNDLLKKKEANQLSLKQSQQLFSQERKAEMLLQDYEAVNFTLKSTMPKLLQLNDELTTTLQQMVYYLQLTIFYQVDLQLTSLEEVFKVTNGDSDPQVGLSTLTREIDGFKIVNRYSNAKSSASPDKKDQSTEVCIALYDFEAQQDGDLTIKKGDRVKLLDKGKGWWKGELDGKVGLFPHNYVKLVASS</sequence>
<dbReference type="EMBL" id="CH408156">
    <property type="protein sequence ID" value="EDK38062.2"/>
    <property type="molecule type" value="Genomic_DNA"/>
</dbReference>
<dbReference type="Gene3D" id="1.20.1270.60">
    <property type="entry name" value="Arfaptin homology (AH) domain/BAR domain"/>
    <property type="match status" value="1"/>
</dbReference>
<evidence type="ECO:0000313" key="4">
    <source>
        <dbReference type="EMBL" id="EDK38062.2"/>
    </source>
</evidence>
<dbReference type="InParanoid" id="A5DFV9"/>
<dbReference type="PANTHER" id="PTHR47174">
    <property type="entry name" value="BRIDGING INTEGRATOR 3"/>
    <property type="match status" value="1"/>
</dbReference>
<evidence type="ECO:0000256" key="2">
    <source>
        <dbReference type="PROSITE-ProRule" id="PRU00192"/>
    </source>
</evidence>
<dbReference type="FunFam" id="2.30.30.40:FF:000072">
    <property type="entry name" value="Unconventional Myosin IB"/>
    <property type="match status" value="1"/>
</dbReference>
<dbReference type="InterPro" id="IPR046982">
    <property type="entry name" value="BIN3/RVS161-like"/>
</dbReference>
<reference evidence="4 5" key="1">
    <citation type="journal article" date="2009" name="Nature">
        <title>Evolution of pathogenicity and sexual reproduction in eight Candida genomes.</title>
        <authorList>
            <person name="Butler G."/>
            <person name="Rasmussen M.D."/>
            <person name="Lin M.F."/>
            <person name="Santos M.A."/>
            <person name="Sakthikumar S."/>
            <person name="Munro C.A."/>
            <person name="Rheinbay E."/>
            <person name="Grabherr M."/>
            <person name="Forche A."/>
            <person name="Reedy J.L."/>
            <person name="Agrafioti I."/>
            <person name="Arnaud M.B."/>
            <person name="Bates S."/>
            <person name="Brown A.J."/>
            <person name="Brunke S."/>
            <person name="Costanzo M.C."/>
            <person name="Fitzpatrick D.A."/>
            <person name="de Groot P.W."/>
            <person name="Harris D."/>
            <person name="Hoyer L.L."/>
            <person name="Hube B."/>
            <person name="Klis F.M."/>
            <person name="Kodira C."/>
            <person name="Lennard N."/>
            <person name="Logue M.E."/>
            <person name="Martin R."/>
            <person name="Neiman A.M."/>
            <person name="Nikolaou E."/>
            <person name="Quail M.A."/>
            <person name="Quinn J."/>
            <person name="Santos M.C."/>
            <person name="Schmitzberger F.F."/>
            <person name="Sherlock G."/>
            <person name="Shah P."/>
            <person name="Silverstein K.A."/>
            <person name="Skrzypek M.S."/>
            <person name="Soll D."/>
            <person name="Staggs R."/>
            <person name="Stansfield I."/>
            <person name="Stumpf M.P."/>
            <person name="Sudbery P.E."/>
            <person name="Srikantha T."/>
            <person name="Zeng Q."/>
            <person name="Berman J."/>
            <person name="Berriman M."/>
            <person name="Heitman J."/>
            <person name="Gow N.A."/>
            <person name="Lorenz M.C."/>
            <person name="Birren B.W."/>
            <person name="Kellis M."/>
            <person name="Cuomo C.A."/>
        </authorList>
    </citation>
    <scope>NUCLEOTIDE SEQUENCE [LARGE SCALE GENOMIC DNA]</scope>
    <source>
        <strain evidence="5">ATCC 6260 / CBS 566 / DSM 6381 / JCM 1539 / NBRC 10279 / NRRL Y-324</strain>
    </source>
</reference>
<feature type="domain" description="SH3" evidence="3">
    <location>
        <begin position="328"/>
        <end position="386"/>
    </location>
</feature>
<dbReference type="CDD" id="cd07599">
    <property type="entry name" value="BAR_Rvs167p"/>
    <property type="match status" value="1"/>
</dbReference>
<dbReference type="Pfam" id="PF00018">
    <property type="entry name" value="SH3_1"/>
    <property type="match status" value="1"/>
</dbReference>
<evidence type="ECO:0000313" key="5">
    <source>
        <dbReference type="Proteomes" id="UP000001997"/>
    </source>
</evidence>
<dbReference type="SMART" id="SM00326">
    <property type="entry name" value="SH3"/>
    <property type="match status" value="1"/>
</dbReference>
<dbReference type="Proteomes" id="UP000001997">
    <property type="component" value="Unassembled WGS sequence"/>
</dbReference>
<protein>
    <recommendedName>
        <fullName evidence="3">SH3 domain-containing protein</fullName>
    </recommendedName>
</protein>
<dbReference type="AlphaFoldDB" id="A5DFV9"/>
<evidence type="ECO:0000256" key="1">
    <source>
        <dbReference type="ARBA" id="ARBA00022443"/>
    </source>
</evidence>
<dbReference type="GO" id="GO:0051666">
    <property type="term" value="P:actin cortical patch localization"/>
    <property type="evidence" value="ECO:0007669"/>
    <property type="project" value="InterPro"/>
</dbReference>
<dbReference type="GO" id="GO:1990528">
    <property type="term" value="C:Rvs161p-Rvs167p complex"/>
    <property type="evidence" value="ECO:0007669"/>
    <property type="project" value="TreeGrafter"/>
</dbReference>
<keyword evidence="5" id="KW-1185">Reference proteome</keyword>
<dbReference type="GO" id="GO:0031097">
    <property type="term" value="C:medial cortex"/>
    <property type="evidence" value="ECO:0007669"/>
    <property type="project" value="TreeGrafter"/>
</dbReference>
<dbReference type="GO" id="GO:0043332">
    <property type="term" value="C:mating projection tip"/>
    <property type="evidence" value="ECO:0007669"/>
    <property type="project" value="TreeGrafter"/>
</dbReference>
<dbReference type="InterPro" id="IPR001452">
    <property type="entry name" value="SH3_domain"/>
</dbReference>
<dbReference type="KEGG" id="pgu:PGUG_02160"/>
<accession>A5DFV9</accession>
<dbReference type="OrthoDB" id="10255128at2759"/>
<organism evidence="4 5">
    <name type="scientific">Meyerozyma guilliermondii (strain ATCC 6260 / CBS 566 / DSM 6381 / JCM 1539 / NBRC 10279 / NRRL Y-324)</name>
    <name type="common">Yeast</name>
    <name type="synonym">Candida guilliermondii</name>
    <dbReference type="NCBI Taxonomy" id="294746"/>
    <lineage>
        <taxon>Eukaryota</taxon>
        <taxon>Fungi</taxon>
        <taxon>Dikarya</taxon>
        <taxon>Ascomycota</taxon>
        <taxon>Saccharomycotina</taxon>
        <taxon>Pichiomycetes</taxon>
        <taxon>Debaryomycetaceae</taxon>
        <taxon>Meyerozyma</taxon>
    </lineage>
</organism>
<dbReference type="GO" id="GO:0006897">
    <property type="term" value="P:endocytosis"/>
    <property type="evidence" value="ECO:0007669"/>
    <property type="project" value="InterPro"/>
</dbReference>
<dbReference type="SUPFAM" id="SSF50044">
    <property type="entry name" value="SH3-domain"/>
    <property type="match status" value="1"/>
</dbReference>
<dbReference type="InterPro" id="IPR027267">
    <property type="entry name" value="AH/BAR_dom_sf"/>
</dbReference>
<name>A5DFV9_PICGU</name>
<gene>
    <name evidence="4" type="ORF">PGUG_02160</name>
</gene>
<dbReference type="STRING" id="294746.A5DFV9"/>
<dbReference type="GO" id="GO:0097320">
    <property type="term" value="P:plasma membrane tubulation"/>
    <property type="evidence" value="ECO:0007669"/>
    <property type="project" value="TreeGrafter"/>
</dbReference>
<dbReference type="eggNOG" id="KOG3601">
    <property type="taxonomic scope" value="Eukaryota"/>
</dbReference>
<dbReference type="PROSITE" id="PS50002">
    <property type="entry name" value="SH3"/>
    <property type="match status" value="1"/>
</dbReference>
<dbReference type="SUPFAM" id="SSF103657">
    <property type="entry name" value="BAR/IMD domain-like"/>
    <property type="match status" value="1"/>
</dbReference>
<dbReference type="PRINTS" id="PR00452">
    <property type="entry name" value="SH3DOMAIN"/>
</dbReference>
<dbReference type="PANTHER" id="PTHR47174:SF1">
    <property type="entry name" value="REDUCED VIABILITY UPON STARVATION PROTEIN 167"/>
    <property type="match status" value="1"/>
</dbReference>
<evidence type="ECO:0000259" key="3">
    <source>
        <dbReference type="PROSITE" id="PS50002"/>
    </source>
</evidence>
<dbReference type="GO" id="GO:0030479">
    <property type="term" value="C:actin cortical patch"/>
    <property type="evidence" value="ECO:0007669"/>
    <property type="project" value="TreeGrafter"/>
</dbReference>
<dbReference type="CDD" id="cd00174">
    <property type="entry name" value="SH3"/>
    <property type="match status" value="1"/>
</dbReference>
<dbReference type="OMA" id="LRNDTDW"/>
<dbReference type="GO" id="GO:0008289">
    <property type="term" value="F:lipid binding"/>
    <property type="evidence" value="ECO:0007669"/>
    <property type="project" value="TreeGrafter"/>
</dbReference>
<dbReference type="Gene3D" id="2.30.30.40">
    <property type="entry name" value="SH3 Domains"/>
    <property type="match status" value="1"/>
</dbReference>
<dbReference type="GeneID" id="5128341"/>
<dbReference type="VEuPathDB" id="FungiDB:PGUG_02160"/>
<keyword evidence="1 2" id="KW-0728">SH3 domain</keyword>
<dbReference type="InterPro" id="IPR036028">
    <property type="entry name" value="SH3-like_dom_sf"/>
</dbReference>
<dbReference type="RefSeq" id="XP_001486489.2">
    <property type="nucleotide sequence ID" value="XM_001486439.1"/>
</dbReference>
<proteinExistence type="predicted"/>